<dbReference type="InterPro" id="IPR020667">
    <property type="entry name" value="DNA_mismatch_repair_MutL"/>
</dbReference>
<dbReference type="Gene3D" id="3.30.565.10">
    <property type="entry name" value="Histidine kinase-like ATPase, C-terminal domain"/>
    <property type="match status" value="1"/>
</dbReference>
<comment type="caution">
    <text evidence="8">The sequence shown here is derived from an EMBL/GenBank/DDBJ whole genome shotgun (WGS) entry which is preliminary data.</text>
</comment>
<evidence type="ECO:0000313" key="9">
    <source>
        <dbReference type="Proteomes" id="UP000604730"/>
    </source>
</evidence>
<dbReference type="SUPFAM" id="SSF55874">
    <property type="entry name" value="ATPase domain of HSP90 chaperone/DNA topoisomerase II/histidine kinase"/>
    <property type="match status" value="1"/>
</dbReference>
<dbReference type="Pfam" id="PF13589">
    <property type="entry name" value="HATPase_c_3"/>
    <property type="match status" value="1"/>
</dbReference>
<dbReference type="InterPro" id="IPR020568">
    <property type="entry name" value="Ribosomal_Su5_D2-typ_SF"/>
</dbReference>
<dbReference type="CDD" id="cd00782">
    <property type="entry name" value="MutL_Trans"/>
    <property type="match status" value="1"/>
</dbReference>
<organism evidence="8 9">
    <name type="scientific">Catonella massiliensis</name>
    <dbReference type="NCBI Taxonomy" id="2799636"/>
    <lineage>
        <taxon>Bacteria</taxon>
        <taxon>Bacillati</taxon>
        <taxon>Bacillota</taxon>
        <taxon>Clostridia</taxon>
        <taxon>Lachnospirales</taxon>
        <taxon>Lachnospiraceae</taxon>
        <taxon>Catonella</taxon>
    </lineage>
</organism>
<reference evidence="8 9" key="1">
    <citation type="submission" date="2021-01" db="EMBL/GenBank/DDBJ databases">
        <title>Isolation and description of Catonella massiliensis sp. nov., a novel Catonella species, isolated from a stable periodontitis subject.</title>
        <authorList>
            <person name="Antezack A."/>
            <person name="Boxberger M."/>
            <person name="La Scola B."/>
            <person name="Monnet-Corti V."/>
        </authorList>
    </citation>
    <scope>NUCLEOTIDE SEQUENCE [LARGE SCALE GENOMIC DNA]</scope>
    <source>
        <strain evidence="8 9">Marseille-Q4567</strain>
    </source>
</reference>
<dbReference type="CDD" id="cd16926">
    <property type="entry name" value="HATPase_MutL-MLH-PMS-like"/>
    <property type="match status" value="1"/>
</dbReference>
<evidence type="ECO:0000256" key="5">
    <source>
        <dbReference type="SAM" id="MobiDB-lite"/>
    </source>
</evidence>
<comment type="similarity">
    <text evidence="1 4">Belongs to the DNA mismatch repair MutL/HexB family.</text>
</comment>
<feature type="compositionally biased region" description="Basic and acidic residues" evidence="5">
    <location>
        <begin position="462"/>
        <end position="475"/>
    </location>
</feature>
<dbReference type="NCBIfam" id="TIGR00585">
    <property type="entry name" value="mutl"/>
    <property type="match status" value="1"/>
</dbReference>
<dbReference type="Gene3D" id="3.30.230.10">
    <property type="match status" value="1"/>
</dbReference>
<evidence type="ECO:0000256" key="2">
    <source>
        <dbReference type="ARBA" id="ARBA00022763"/>
    </source>
</evidence>
<evidence type="ECO:0000259" key="7">
    <source>
        <dbReference type="SMART" id="SM01340"/>
    </source>
</evidence>
<dbReference type="Gene3D" id="3.30.1370.100">
    <property type="entry name" value="MutL, C-terminal domain, regulatory subdomain"/>
    <property type="match status" value="1"/>
</dbReference>
<protein>
    <recommendedName>
        <fullName evidence="4">DNA mismatch repair protein MutL</fullName>
    </recommendedName>
</protein>
<dbReference type="Pfam" id="PF01119">
    <property type="entry name" value="DNA_mis_repair"/>
    <property type="match status" value="1"/>
</dbReference>
<evidence type="ECO:0000256" key="1">
    <source>
        <dbReference type="ARBA" id="ARBA00006082"/>
    </source>
</evidence>
<dbReference type="SUPFAM" id="SSF54211">
    <property type="entry name" value="Ribosomal protein S5 domain 2-like"/>
    <property type="match status" value="1"/>
</dbReference>
<keyword evidence="3 4" id="KW-0234">DNA repair</keyword>
<dbReference type="RefSeq" id="WP_208428721.1">
    <property type="nucleotide sequence ID" value="NZ_JAEPRJ010000001.1"/>
</dbReference>
<dbReference type="InterPro" id="IPR013507">
    <property type="entry name" value="DNA_mismatch_S5_2-like"/>
</dbReference>
<dbReference type="InterPro" id="IPR037198">
    <property type="entry name" value="MutL_C_sf"/>
</dbReference>
<dbReference type="InterPro" id="IPR014721">
    <property type="entry name" value="Ribsml_uS5_D2-typ_fold_subgr"/>
</dbReference>
<dbReference type="InterPro" id="IPR036890">
    <property type="entry name" value="HATPase_C_sf"/>
</dbReference>
<dbReference type="Proteomes" id="UP000604730">
    <property type="component" value="Unassembled WGS sequence"/>
</dbReference>
<proteinExistence type="inferred from homology"/>
<dbReference type="InterPro" id="IPR038973">
    <property type="entry name" value="MutL/Mlh/Pms-like"/>
</dbReference>
<accession>A0ABS1IZA7</accession>
<dbReference type="HAMAP" id="MF_00149">
    <property type="entry name" value="DNA_mis_repair"/>
    <property type="match status" value="1"/>
</dbReference>
<dbReference type="Gene3D" id="3.30.1540.20">
    <property type="entry name" value="MutL, C-terminal domain, dimerisation subdomain"/>
    <property type="match status" value="1"/>
</dbReference>
<name>A0ABS1IZA7_9FIRM</name>
<comment type="function">
    <text evidence="4">This protein is involved in the repair of mismatches in DNA. It is required for dam-dependent methyl-directed DNA mismatch repair. May act as a 'molecular matchmaker', a protein that promotes the formation of a stable complex between two or more DNA-binding proteins in an ATP-dependent manner without itself being part of a final effector complex.</text>
</comment>
<dbReference type="PROSITE" id="PS00058">
    <property type="entry name" value="DNA_MISMATCH_REPAIR_1"/>
    <property type="match status" value="1"/>
</dbReference>
<feature type="region of interest" description="Disordered" evidence="5">
    <location>
        <begin position="359"/>
        <end position="378"/>
    </location>
</feature>
<dbReference type="InterPro" id="IPR014790">
    <property type="entry name" value="MutL_C"/>
</dbReference>
<dbReference type="SMART" id="SM01340">
    <property type="entry name" value="DNA_mis_repair"/>
    <property type="match status" value="1"/>
</dbReference>
<dbReference type="PANTHER" id="PTHR10073:SF12">
    <property type="entry name" value="DNA MISMATCH REPAIR PROTEIN MLH1"/>
    <property type="match status" value="1"/>
</dbReference>
<dbReference type="SMART" id="SM00853">
    <property type="entry name" value="MutL_C"/>
    <property type="match status" value="1"/>
</dbReference>
<dbReference type="InterPro" id="IPR042120">
    <property type="entry name" value="MutL_C_dimsub"/>
</dbReference>
<dbReference type="InterPro" id="IPR042121">
    <property type="entry name" value="MutL_C_regsub"/>
</dbReference>
<evidence type="ECO:0000256" key="4">
    <source>
        <dbReference type="HAMAP-Rule" id="MF_00149"/>
    </source>
</evidence>
<dbReference type="Pfam" id="PF08676">
    <property type="entry name" value="MutL_C"/>
    <property type="match status" value="1"/>
</dbReference>
<keyword evidence="8" id="KW-0378">Hydrolase</keyword>
<evidence type="ECO:0000259" key="6">
    <source>
        <dbReference type="SMART" id="SM00853"/>
    </source>
</evidence>
<keyword evidence="2 4" id="KW-0227">DNA damage</keyword>
<dbReference type="InterPro" id="IPR014762">
    <property type="entry name" value="DNA_mismatch_repair_CS"/>
</dbReference>
<dbReference type="InterPro" id="IPR002099">
    <property type="entry name" value="MutL/Mlh/PMS"/>
</dbReference>
<evidence type="ECO:0000256" key="3">
    <source>
        <dbReference type="ARBA" id="ARBA00023204"/>
    </source>
</evidence>
<dbReference type="EMBL" id="JAEPRJ010000001">
    <property type="protein sequence ID" value="MBK5897223.1"/>
    <property type="molecule type" value="Genomic_DNA"/>
</dbReference>
<feature type="domain" description="MutL C-terminal dimerisation" evidence="6">
    <location>
        <begin position="559"/>
        <end position="701"/>
    </location>
</feature>
<dbReference type="GO" id="GO:0004519">
    <property type="term" value="F:endonuclease activity"/>
    <property type="evidence" value="ECO:0007669"/>
    <property type="project" value="UniProtKB-KW"/>
</dbReference>
<dbReference type="SUPFAM" id="SSF118116">
    <property type="entry name" value="DNA mismatch repair protein MutL"/>
    <property type="match status" value="1"/>
</dbReference>
<feature type="domain" description="DNA mismatch repair protein S5" evidence="7">
    <location>
        <begin position="209"/>
        <end position="333"/>
    </location>
</feature>
<feature type="region of interest" description="Disordered" evidence="5">
    <location>
        <begin position="456"/>
        <end position="486"/>
    </location>
</feature>
<dbReference type="PANTHER" id="PTHR10073">
    <property type="entry name" value="DNA MISMATCH REPAIR PROTEIN MLH, PMS, MUTL"/>
    <property type="match status" value="1"/>
</dbReference>
<keyword evidence="9" id="KW-1185">Reference proteome</keyword>
<sequence length="745" mass="83184">MSIINVLDKDTINKIAAGEVIEGPAAVVKELVENAIDADANSVTVEIKDGGTSLIRVTDNGKGIGSDDIKTAFLPHATSKIKTADDLTLVSSLGFRGEALASIAAVSEVEVLTKTADEISGIRYVINGGKEEANEPIGTPEGTTFVVRNLFYNTPARKKFLKTPATEGRYVGEVMEHMAVSHPEIAFKFILNGQVKLQTMGNGSLKDVLFYIYGKETTANIIPVNNPDADGELVNGLSVRGYIGKPSLTRGNKEYENYFINGRFIKNKVITRAIEDAYKSFLMQHRFPFTCLLISVDNSLVDVNVHPAKLEVRFSDTESIYRLIFHEVDNALRKKDLLPDMGVKQVHDKKPLIRDFNSSHKAEKTEKSGGYIIPDIPMPEPFEKSRQGEWKKELKPVFKQESFVADKVKRDEKSPLVKSEMYAPFDNDTTSDKNKLDLLEIESIDKSEGGIKNTCGNLAGDVSRENSVETEDNREYPTTVEQTDKTSYNKDFNTVKEDGDTYKNMSENSFQADDGMMNATGVEQVFYDKDELHCDTNKSSKEEFKGGILAKKALPDIKIIGQIFGTYWIIEYDDSVYMIDQHAAHEKVMYERFVKEISENKVTSQNLLPPVVVTLSGSQSQIVEEIDEYLHKLGFEIEPFGGNEYVIKAVPTELFGISEKDLLFDIIDQYSLEGKKTTPDTVLVKLATMACKAAIKGNMNISLLEAKALIEELMCLDNPYNCPHGRPTMIFMSKSDVEKKFKRQI</sequence>
<keyword evidence="8" id="KW-0540">Nuclease</keyword>
<evidence type="ECO:0000313" key="8">
    <source>
        <dbReference type="EMBL" id="MBK5897223.1"/>
    </source>
</evidence>
<gene>
    <name evidence="4 8" type="primary">mutL</name>
    <name evidence="8" type="ORF">JJN12_05400</name>
</gene>
<keyword evidence="8" id="KW-0255">Endonuclease</keyword>